<protein>
    <submittedName>
        <fullName evidence="2">Uncharacterized protein</fullName>
    </submittedName>
</protein>
<keyword evidence="2" id="KW-0614">Plasmid</keyword>
<name>D9CGD4_9ARCH</name>
<geneLocation type="plasmid" evidence="2">
    <name>hyperthermophilic archaeal plasmid 1</name>
</geneLocation>
<feature type="transmembrane region" description="Helical" evidence="1">
    <location>
        <begin position="256"/>
        <end position="277"/>
    </location>
</feature>
<organism evidence="2">
    <name type="scientific">archaeon enrichment culture clone 1(2010)</name>
    <dbReference type="NCBI Taxonomy" id="795325"/>
    <lineage>
        <taxon>Archaea</taxon>
        <taxon>environmental samples</taxon>
    </lineage>
</organism>
<feature type="transmembrane region" description="Helical" evidence="1">
    <location>
        <begin position="61"/>
        <end position="82"/>
    </location>
</feature>
<evidence type="ECO:0000256" key="1">
    <source>
        <dbReference type="SAM" id="Phobius"/>
    </source>
</evidence>
<proteinExistence type="predicted"/>
<feature type="transmembrane region" description="Helical" evidence="1">
    <location>
        <begin position="162"/>
        <end position="186"/>
    </location>
</feature>
<accession>D9CGD4</accession>
<sequence>MARKKTRVDAEEEKAEQVEIVTPESEFEKAYKRVPAPPTPLETAKQFTRTIIKPQEGGQSFLYAVTALIFMYALSMTERFWYDTLGQTAVIMFPAYLAMWTVVYLASFTTIAGIFALVANLFWIRASLGSGTLNARSMVYYAMALGLYTATSKMWVGLVAGYIAGVFVPALVTIMNIVGPMLLYLLMGSSIFLVLLAILFGYFFVLMAIGIGMFMVFSLVSAYWSRYASTITPLWRVFAVWIILTAKELLPPEVTFLFVAGYAIYAGIQAVLTTGGLYRSYQYLNALPALIIVALLPIGAVNSAMDTVLGIVDQTFSTIAPSMGEYSSILAGQYVAKWILSHIPPW</sequence>
<keyword evidence="1" id="KW-0472">Membrane</keyword>
<keyword evidence="1" id="KW-1133">Transmembrane helix</keyword>
<reference evidence="2" key="1">
    <citation type="journal article" date="2010" name="Environ. Microbiol.">
        <title>Metagenomic analyses of novel viruses and plasmids from a cultured environmental sample of hyperthermophilic neutrophiles.</title>
        <authorList>
            <person name="Garrett R.A."/>
            <person name="Prangishvili D."/>
            <person name="Shah S.A."/>
            <person name="Reuter M."/>
            <person name="Stetter K.O."/>
            <person name="Peng X."/>
        </authorList>
    </citation>
    <scope>NUCLEOTIDE SEQUENCE</scope>
    <source>
        <plasmid evidence="2">hyperthermophilic archaeal plasmid 1</plasmid>
    </source>
</reference>
<keyword evidence="1" id="KW-0812">Transmembrane</keyword>
<feature type="transmembrane region" description="Helical" evidence="1">
    <location>
        <begin position="102"/>
        <end position="126"/>
    </location>
</feature>
<feature type="transmembrane region" description="Helical" evidence="1">
    <location>
        <begin position="193"/>
        <end position="217"/>
    </location>
</feature>
<gene>
    <name evidence="2" type="ORF">pHA1_gp10</name>
</gene>
<feature type="transmembrane region" description="Helical" evidence="1">
    <location>
        <begin position="138"/>
        <end position="156"/>
    </location>
</feature>
<evidence type="ECO:0000313" key="2">
    <source>
        <dbReference type="EMBL" id="ADJ54288.1"/>
    </source>
</evidence>
<dbReference type="AlphaFoldDB" id="D9CGD4"/>
<dbReference type="EMBL" id="GU722198">
    <property type="protein sequence ID" value="ADJ54288.1"/>
    <property type="molecule type" value="Genomic_DNA"/>
</dbReference>
<feature type="transmembrane region" description="Helical" evidence="1">
    <location>
        <begin position="283"/>
        <end position="301"/>
    </location>
</feature>